<name>A0A1G9P8L9_9BACL</name>
<dbReference type="GO" id="GO:0004553">
    <property type="term" value="F:hydrolase activity, hydrolyzing O-glycosyl compounds"/>
    <property type="evidence" value="ECO:0007669"/>
    <property type="project" value="TreeGrafter"/>
</dbReference>
<dbReference type="Pfam" id="PF03633">
    <property type="entry name" value="Glyco_hydro_65C"/>
    <property type="match status" value="1"/>
</dbReference>
<protein>
    <submittedName>
        <fullName evidence="3">Maltose phosphorylase</fullName>
    </submittedName>
</protein>
<dbReference type="InterPro" id="IPR005195">
    <property type="entry name" value="Glyco_hydro_65_M"/>
</dbReference>
<proteinExistence type="predicted"/>
<dbReference type="InterPro" id="IPR008928">
    <property type="entry name" value="6-hairpin_glycosidase_sf"/>
</dbReference>
<dbReference type="EMBL" id="FNGM01000007">
    <property type="protein sequence ID" value="SDL95054.1"/>
    <property type="molecule type" value="Genomic_DNA"/>
</dbReference>
<dbReference type="GO" id="GO:0005975">
    <property type="term" value="P:carbohydrate metabolic process"/>
    <property type="evidence" value="ECO:0007669"/>
    <property type="project" value="InterPro"/>
</dbReference>
<evidence type="ECO:0000313" key="4">
    <source>
        <dbReference type="Proteomes" id="UP000182783"/>
    </source>
</evidence>
<organism evidence="3 4">
    <name type="scientific">Paenibacillus jilunlii</name>
    <dbReference type="NCBI Taxonomy" id="682956"/>
    <lineage>
        <taxon>Bacteria</taxon>
        <taxon>Bacillati</taxon>
        <taxon>Bacillota</taxon>
        <taxon>Bacilli</taxon>
        <taxon>Bacillales</taxon>
        <taxon>Paenibacillaceae</taxon>
        <taxon>Paenibacillus</taxon>
    </lineage>
</organism>
<evidence type="ECO:0000259" key="2">
    <source>
        <dbReference type="Pfam" id="PF03633"/>
    </source>
</evidence>
<evidence type="ECO:0000313" key="3">
    <source>
        <dbReference type="EMBL" id="SDL95054.1"/>
    </source>
</evidence>
<dbReference type="PANTHER" id="PTHR11051">
    <property type="entry name" value="GLYCOSYL HYDROLASE-RELATED"/>
    <property type="match status" value="1"/>
</dbReference>
<reference evidence="3 4" key="1">
    <citation type="submission" date="2016-10" db="EMBL/GenBank/DDBJ databases">
        <authorList>
            <person name="de Groot N.N."/>
        </authorList>
    </citation>
    <scope>NUCLEOTIDE SEQUENCE [LARGE SCALE GENOMIC DNA]</scope>
    <source>
        <strain evidence="3 4">CGMCC 1.10239</strain>
    </source>
</reference>
<dbReference type="Pfam" id="PF03632">
    <property type="entry name" value="Glyco_hydro_65m"/>
    <property type="match status" value="1"/>
</dbReference>
<dbReference type="RefSeq" id="WP_244280785.1">
    <property type="nucleotide sequence ID" value="NZ_CP048429.1"/>
</dbReference>
<feature type="domain" description="Glycoside hydrolase family 65 C-terminal" evidence="2">
    <location>
        <begin position="206"/>
        <end position="267"/>
    </location>
</feature>
<dbReference type="SUPFAM" id="SSF48208">
    <property type="entry name" value="Six-hairpin glycosidases"/>
    <property type="match status" value="1"/>
</dbReference>
<dbReference type="Gene3D" id="1.50.10.10">
    <property type="match status" value="1"/>
</dbReference>
<dbReference type="Gene3D" id="2.60.420.10">
    <property type="entry name" value="Maltose phosphorylase, domain 3"/>
    <property type="match status" value="1"/>
</dbReference>
<sequence length="282" mass="32324">MVNNNCYINLMAKKMFEFTLEMLAGMEAQVPDAYAELIRKTGLRTEELTDWSRKAEHMRIPLDPASGVYEEHDGYFDLPHIDIHSIPVTDFPLYSKWSYDRLYRYDMIKQPDVLMFMFLYNGEFSLEAKRANYEYYEPRCIHESSLSPSIHSILASEIGKEEEAYQFFEFATRLDLDNYNRNTREGLHTTSIAAAWMNIVYGFGGMRSDGERLSFRPTLPQRWTSYSFQVMYEGVLLGVTVNSEHVGFKALQGGTASILVYGQEIKVDAAGTVLPLGEGMLA</sequence>
<accession>A0A1G9P8L9</accession>
<dbReference type="InterPro" id="IPR005194">
    <property type="entry name" value="Glyco_hydro_65_C"/>
</dbReference>
<dbReference type="Proteomes" id="UP000182783">
    <property type="component" value="Unassembled WGS sequence"/>
</dbReference>
<dbReference type="InterPro" id="IPR012341">
    <property type="entry name" value="6hp_glycosidase-like_sf"/>
</dbReference>
<feature type="domain" description="Glycoside hydrolase family 65 central catalytic" evidence="1">
    <location>
        <begin position="2"/>
        <end position="197"/>
    </location>
</feature>
<dbReference type="PANTHER" id="PTHR11051:SF14">
    <property type="entry name" value="MALTOSE PHOSPHORYLASE"/>
    <property type="match status" value="1"/>
</dbReference>
<dbReference type="AlphaFoldDB" id="A0A1G9P8L9"/>
<evidence type="ECO:0000259" key="1">
    <source>
        <dbReference type="Pfam" id="PF03632"/>
    </source>
</evidence>
<gene>
    <name evidence="3" type="ORF">SAMN05216191_10797</name>
</gene>